<feature type="region of interest" description="Disordered" evidence="2">
    <location>
        <begin position="859"/>
        <end position="940"/>
    </location>
</feature>
<feature type="compositionally biased region" description="Basic and acidic residues" evidence="2">
    <location>
        <begin position="880"/>
        <end position="891"/>
    </location>
</feature>
<feature type="compositionally biased region" description="Basic and acidic residues" evidence="2">
    <location>
        <begin position="691"/>
        <end position="700"/>
    </location>
</feature>
<dbReference type="InterPro" id="IPR013783">
    <property type="entry name" value="Ig-like_fold"/>
</dbReference>
<keyword evidence="3" id="KW-0812">Transmembrane</keyword>
<dbReference type="SUPFAM" id="SSF53098">
    <property type="entry name" value="Ribonuclease H-like"/>
    <property type="match status" value="1"/>
</dbReference>
<feature type="region of interest" description="Disordered" evidence="2">
    <location>
        <begin position="961"/>
        <end position="982"/>
    </location>
</feature>
<feature type="region of interest" description="Disordered" evidence="2">
    <location>
        <begin position="3509"/>
        <end position="3546"/>
    </location>
</feature>
<accession>A0A388LES6</accession>
<comment type="caution">
    <text evidence="5">The sequence shown here is derived from an EMBL/GenBank/DDBJ whole genome shotgun (WGS) entry which is preliminary data.</text>
</comment>
<dbReference type="OrthoDB" id="77617at2759"/>
<dbReference type="PANTHER" id="PTHR16165">
    <property type="entry name" value="NXPE FAMILY MEMBER"/>
    <property type="match status" value="1"/>
</dbReference>
<feature type="region of interest" description="Disordered" evidence="2">
    <location>
        <begin position="425"/>
        <end position="483"/>
    </location>
</feature>
<proteinExistence type="predicted"/>
<dbReference type="Gramene" id="GBG80819">
    <property type="protein sequence ID" value="GBG80819"/>
    <property type="gene ID" value="CBR_g31375"/>
</dbReference>
<sequence>MEMHYTSGYAFEGKWLERIHKYEELHGPWVDERRTGGGQAQARAASNAPVGARQQGDDVVDLGGEGEDCGVAGVEGEVEAAYSQRPGKLPVGEGGSNSGKRKGVVVAVMQQGKKMRQPTIKEVFGSDWAAQHRKLWLRFNQLPFNIFRSPTWKAYTAHFRDKPTSVPVVWPSENEVVAMDTVLQTATDVVAGLKDIQESFDRTGATIISGGRKSRDGKPIVNFLAVGARGVMMYRTLNREGETDDALEVGMVKDEDKRLVREAERYILSQTGFDERQKEYRDAVLQLRDFHMRTWTCAWGGERARAATKMCVREKETIESGLWWSQYGGCAPQLQRIALRVLYMWTCSSPSERNWAIHESIHTKKRNRLLFPKVAKLVEITANTRLLALQSSGGGFVLPWTQDESILDVEGGLEADAVCEGVDHSIPEEDRDAQAQLDDSSGDEREEADEGFRPRGAGAAWCAGDDDDTWSDPEEVRRRSGGRDLFEDTARGRFGVEGCWDGSGSPLVEPIPHTSSPVVHGAEGDIAGMRGAHHSPTGKGSLASDEDSEGRGGGVGLVRLQKGPKVTKRQLILGSESPPSSRGATGAGTGGAEIRDAGHDRPTDDNREIGTGDVARGVAWSLGDIGTLGALPRSSMGHAEQFDDAHHEGVPQDEAVGGGDHALESASMRDFMPELGATLPSMMEGESVVARRADDEDVRPRPQTVHMGVPAPDTEEERMAREVREDEEEAARAKALADADPRTQATTRDMEVMRQLETGGEGLRGDVAEDDQMEAAAHISHAAREIDDDASPLDVDSAPIVPPPPDGEVDAVAVAHDREARGETVVQSTVAEDVAAQAVAPQIVDGVDTTLLGDPRAVPGGDVQDEEAVGSPAAVGGDAKLGEDRVREVRGDVGAPSTAPGSREEEGAGVMAPPPIRHDSPTATLRPPCQRSRPPGARVSTHGLREVSHILGADVLDVLGPPRTQRSLPRRASRLDGETTGSEGLEMMRGRRRTDNLLATSQREMRLDGVTVVDDNDTDVAAEEADGEEDVSIHEARLTTLEQVGAPHVPFTRLKGDGAYAGQAGVEGKFWVMLFDVGNNSISSAGGVDLSDYPIGAKLELGEEAIPANCEIDRVNQAHFCTYVVAKSGIYTLDLEIGQTTLRFSNVDIDGGPLDTPSCIAYGPGVGDQGPIIAGTDSLFEIEAKDAKGNTLNRGGSTFDVVLMTEEVKPPVYLRPNNSFPRWNPTKGRYEVFYAPQKVGTYQLHVVRNSPIRGSPFTVSVRPGRASVATTELSKESLRPCTAGDVRSFALNAKDAYGNPTGRGGDVFTMDISATTISASTSGKMTDLGNGTYMFLYKCARAGRAATVVTVYMRNLIVTSRALQVLPGPVDAAQCEVTGDILMGKGVAGESGKLMVTARDLYGNNLVTGGLAFEVSLRHNLTGEGPGVLASVDGKDGTYTFTYNLTRAGDYVVRALLARSSTIPLGNSSTIPFFEGIGVVEAAAPDGRSTVLDYGNEAYVSAMPAAFRIYVRDRFQNLLRDDSLFYPTLLLTSVSSSTGMAWSLDRAMVFVAEEGFYNVSFTPFAAGILRISLSLGSFDGVVLNSTTGLPHVVAVLPGVVSPERTIAKGLGFDVGAVISSTAVFFIFPRDRSGNPVPPTADVVRAFSVTFSDKEVVPTPPTISSQPPSLATNDAGSIKVTYTPMQETTGLTITVAYDGIVVQNGTSRVMIRGGPGNWSPFKTVAMDVLGIEIKGGLDGMAVGVPLVFFIEPRDLESLPIVKANGIVEIGFTVIVPGWADGGKTSEVTAELQPGGLYKVSLPATSRSQRFTVMIDPLGDAETIQNGRFYVDVRAGPTSAERSMVESQLQGDAVRAGVRVVITVTARDAAGNRVRYSHLAGGDPFRATMAWSDTAAPPLTAAQAKSPTEFIAEDNNDGTHDIAVYALAAGKYSATVMLRDKQVGLPVPILVTHASFSFLGTEMRPEAQSFSSVGASVQQQMELYAYDQYKNPYLAGDRSFSVVALNSKTTAESVSGRVTATASRSMFMAGLKVGPAGTYRVEVREANGTFTGGAASSGTSATVNVISFPMKVIPGRVSMKDTTVFGSGVVGGMAGQVSVIEIVARDVAGNVNSSLPRVGIFPRPSALSMELLCLDDSRTCLQAQDPTNGASGGSPQPALSTGSEVFYVDPNTPLKARVMYIPRSYGAHSVVIAYGDTEVGTFKVPVLPKMPPRMLYARFADSLSNIVIDFDVPTNAHVINHRGSEPATGGIIFGVNNDDVEAAGVFEAVCRDIFADEVVRKLGTKPSCTFRTSRRLRIVLGSGATILPVDTRTPDVITILPDKISSQDMSSYNASGSVPVLQPVSRMQPVVTLDVPPSVGLCDPLTLDASASTGSGGRPMRFVFYVQGTGPRMNVLTRHLANADPFSSTVTVARDWLEPGKVYNFTVRATNFIGQSNSMSVMVKKEARPTPKVSIFGLFTTAGRTFYRYEMISLEARAELPGPFAVNAKGECLPAAEAMKSLVYRWFVEDGPSVNLTGLETGGRMFNLPAMRLMPSVTYVIGVRCWVEDSLDPEGDSGRSSASIVMNASPLSVAIDGGEIRVVDARDPIVIKALASDPDDTRDILGAPFPLQYSWTVNTTLADDANYALYESNEKNNYGQILLLPPNALAPGTVHRVTVMVTKEPLTRGRRLQPASVILVAIPASDSGAKNGTQSRSGGAALGIVQDDEKGLMIDGSFVEGPVFVANQTAMTVGNVELTEVTAVLDVSITAGQDLLSVALLPTQSISFRCSAAPPNTTLSVGGQQQGLSASLSIAYQWKLTSDADERPLSKLRTAGRDVDPAIEIMPNQLLGGQLYTISCTAAVGSHTTSLTKGTASTTVWVSPLPSGGTAMYERMGSSAPKADVAMLTLYRIKAFGWTVGEGEGHMHYEFRYADAISGRETTVKPMSPENSKSHIVLPEGIYYFVVYVTNPIRTMFSPGDGSPGSRFIIEPPVKVVSLRNSGLDPKDVLAANNANNNSLSRIKTASKWLNYQSHLPAKLLPPSLSSSSQVSYRTENTVVATGYDDLQAAAPSAAIAVADNSSTRRPYARFLEDTEDRLHHKGTSEGRRRTLLQAGSSPTGGTRFRNVTEAQISFDSIFTELNRTGDYVNMLSWAMVWAREYGGAPTGPNDCGVPNAKLTEMKAVVVDTLAKLDSLNAPPSETSDAGSVGTMGPQLGVNLATALSFLLAHPGEVTQEMMAQAVEALGRKIRPMAQSGLRLTGQPLDPFFTSVDLLLENANKGCVNGTSAGIDSIKASASRLPLPVSRTLAWSMAVNASARRQYRTFTVSVQKLARSRTMLTPFLSAIDRFAVSSQLKEGDGEVWVSIVVLNASVFVPLPSIAPASSPTGDAYAQDGNTGRPVEGMVQFSGLNSPKKGKVYLIRLVMEDDPSSTVLLEDNRYSSVMKTATALANSISGRFFVYESKAPPPPAPGQTPGGLYNVPPPGEPPGGSGGGDGSAKIGVILPAVLVPLVVLLAAVGAGYFYWKKRQQQQQQQQQQIPGTSAAPAPTGDPADNFTNVASAPQPQP</sequence>
<dbReference type="SMART" id="SM00557">
    <property type="entry name" value="IG_FLMN"/>
    <property type="match status" value="4"/>
</dbReference>
<evidence type="ECO:0000259" key="4">
    <source>
        <dbReference type="Pfam" id="PF05699"/>
    </source>
</evidence>
<evidence type="ECO:0000313" key="6">
    <source>
        <dbReference type="Proteomes" id="UP000265515"/>
    </source>
</evidence>
<feature type="compositionally biased region" description="Polar residues" evidence="2">
    <location>
        <begin position="3534"/>
        <end position="3546"/>
    </location>
</feature>
<dbReference type="PROSITE" id="PS50194">
    <property type="entry name" value="FILAMIN_REPEAT"/>
    <property type="match status" value="1"/>
</dbReference>
<feature type="compositionally biased region" description="Basic and acidic residues" evidence="2">
    <location>
        <begin position="593"/>
        <end position="610"/>
    </location>
</feature>
<feature type="region of interest" description="Disordered" evidence="2">
    <location>
        <begin position="526"/>
        <end position="612"/>
    </location>
</feature>
<protein>
    <recommendedName>
        <fullName evidence="4">HAT C-terminal dimerisation domain-containing protein</fullName>
    </recommendedName>
</protein>
<feature type="region of interest" description="Disordered" evidence="2">
    <location>
        <begin position="3444"/>
        <end position="3473"/>
    </location>
</feature>
<gene>
    <name evidence="5" type="ORF">CBR_g31375</name>
</gene>
<dbReference type="Pfam" id="PF00630">
    <property type="entry name" value="Filamin"/>
    <property type="match status" value="1"/>
</dbReference>
<feature type="compositionally biased region" description="Acidic residues" evidence="2">
    <location>
        <begin position="464"/>
        <end position="473"/>
    </location>
</feature>
<keyword evidence="3" id="KW-0472">Membrane</keyword>
<feature type="transmembrane region" description="Helical" evidence="3">
    <location>
        <begin position="3481"/>
        <end position="3504"/>
    </location>
</feature>
<dbReference type="PANTHER" id="PTHR16165:SF5">
    <property type="entry name" value="NXPE FAMILY MEMBER 3"/>
    <property type="match status" value="1"/>
</dbReference>
<dbReference type="SUPFAM" id="SSF81296">
    <property type="entry name" value="E set domains"/>
    <property type="match status" value="2"/>
</dbReference>
<feature type="region of interest" description="Disordered" evidence="2">
    <location>
        <begin position="691"/>
        <end position="717"/>
    </location>
</feature>
<feature type="repeat" description="Filamin" evidence="1">
    <location>
        <begin position="1151"/>
        <end position="1261"/>
    </location>
</feature>
<reference evidence="5 6" key="1">
    <citation type="journal article" date="2018" name="Cell">
        <title>The Chara Genome: Secondary Complexity and Implications for Plant Terrestrialization.</title>
        <authorList>
            <person name="Nishiyama T."/>
            <person name="Sakayama H."/>
            <person name="Vries J.D."/>
            <person name="Buschmann H."/>
            <person name="Saint-Marcoux D."/>
            <person name="Ullrich K.K."/>
            <person name="Haas F.B."/>
            <person name="Vanderstraeten L."/>
            <person name="Becker D."/>
            <person name="Lang D."/>
            <person name="Vosolsobe S."/>
            <person name="Rombauts S."/>
            <person name="Wilhelmsson P.K.I."/>
            <person name="Janitza P."/>
            <person name="Kern R."/>
            <person name="Heyl A."/>
            <person name="Rumpler F."/>
            <person name="Villalobos L.I.A.C."/>
            <person name="Clay J.M."/>
            <person name="Skokan R."/>
            <person name="Toyoda A."/>
            <person name="Suzuki Y."/>
            <person name="Kagoshima H."/>
            <person name="Schijlen E."/>
            <person name="Tajeshwar N."/>
            <person name="Catarino B."/>
            <person name="Hetherington A.J."/>
            <person name="Saltykova A."/>
            <person name="Bonnot C."/>
            <person name="Breuninger H."/>
            <person name="Symeonidi A."/>
            <person name="Radhakrishnan G.V."/>
            <person name="Van Nieuwerburgh F."/>
            <person name="Deforce D."/>
            <person name="Chang C."/>
            <person name="Karol K.G."/>
            <person name="Hedrich R."/>
            <person name="Ulvskov P."/>
            <person name="Glockner G."/>
            <person name="Delwiche C.F."/>
            <person name="Petrasek J."/>
            <person name="Van de Peer Y."/>
            <person name="Friml J."/>
            <person name="Beilby M."/>
            <person name="Dolan L."/>
            <person name="Kohara Y."/>
            <person name="Sugano S."/>
            <person name="Fujiyama A."/>
            <person name="Delaux P.-M."/>
            <person name="Quint M."/>
            <person name="TheiBen G."/>
            <person name="Hagemann M."/>
            <person name="Harholt J."/>
            <person name="Dunand C."/>
            <person name="Zachgo S."/>
            <person name="Langdale J."/>
            <person name="Maumus F."/>
            <person name="Straeten D.V.D."/>
            <person name="Gould S.B."/>
            <person name="Rensing S.A."/>
        </authorList>
    </citation>
    <scope>NUCLEOTIDE SEQUENCE [LARGE SCALE GENOMIC DNA]</scope>
    <source>
        <strain evidence="5 6">S276</strain>
    </source>
</reference>
<feature type="domain" description="HAT C-terminal dimerisation" evidence="4">
    <location>
        <begin position="311"/>
        <end position="378"/>
    </location>
</feature>
<dbReference type="InterPro" id="IPR012337">
    <property type="entry name" value="RNaseH-like_sf"/>
</dbReference>
<dbReference type="InterPro" id="IPR014756">
    <property type="entry name" value="Ig_E-set"/>
</dbReference>
<name>A0A388LES6_CHABU</name>
<organism evidence="5 6">
    <name type="scientific">Chara braunii</name>
    <name type="common">Braun's stonewort</name>
    <dbReference type="NCBI Taxonomy" id="69332"/>
    <lineage>
        <taxon>Eukaryota</taxon>
        <taxon>Viridiplantae</taxon>
        <taxon>Streptophyta</taxon>
        <taxon>Charophyceae</taxon>
        <taxon>Charales</taxon>
        <taxon>Characeae</taxon>
        <taxon>Chara</taxon>
    </lineage>
</organism>
<feature type="compositionally biased region" description="Acidic residues" evidence="2">
    <location>
        <begin position="440"/>
        <end position="449"/>
    </location>
</feature>
<dbReference type="GO" id="GO:0046983">
    <property type="term" value="F:protein dimerization activity"/>
    <property type="evidence" value="ECO:0007669"/>
    <property type="project" value="InterPro"/>
</dbReference>
<dbReference type="EMBL" id="BFEA01000357">
    <property type="protein sequence ID" value="GBG80819.1"/>
    <property type="molecule type" value="Genomic_DNA"/>
</dbReference>
<evidence type="ECO:0000256" key="3">
    <source>
        <dbReference type="SAM" id="Phobius"/>
    </source>
</evidence>
<dbReference type="InterPro" id="IPR008906">
    <property type="entry name" value="HATC_C_dom"/>
</dbReference>
<feature type="compositionally biased region" description="Basic and acidic residues" evidence="2">
    <location>
        <begin position="474"/>
        <end position="483"/>
    </location>
</feature>
<dbReference type="InterPro" id="IPR017868">
    <property type="entry name" value="Filamin/ABP280_repeat-like"/>
</dbReference>
<dbReference type="InterPro" id="IPR001298">
    <property type="entry name" value="Filamin/ABP280_rpt"/>
</dbReference>
<dbReference type="STRING" id="69332.A0A388LES6"/>
<dbReference type="Pfam" id="PF05699">
    <property type="entry name" value="Dimer_Tnp_hAT"/>
    <property type="match status" value="1"/>
</dbReference>
<evidence type="ECO:0000256" key="1">
    <source>
        <dbReference type="PROSITE-ProRule" id="PRU00087"/>
    </source>
</evidence>
<dbReference type="Proteomes" id="UP000265515">
    <property type="component" value="Unassembled WGS sequence"/>
</dbReference>
<evidence type="ECO:0000313" key="5">
    <source>
        <dbReference type="EMBL" id="GBG80819.1"/>
    </source>
</evidence>
<dbReference type="Gene3D" id="2.60.40.10">
    <property type="entry name" value="Immunoglobulins"/>
    <property type="match status" value="5"/>
</dbReference>
<keyword evidence="6" id="KW-1185">Reference proteome</keyword>
<keyword evidence="3" id="KW-1133">Transmembrane helix</keyword>
<feature type="region of interest" description="Disordered" evidence="2">
    <location>
        <begin position="35"/>
        <end position="54"/>
    </location>
</feature>
<evidence type="ECO:0000256" key="2">
    <source>
        <dbReference type="SAM" id="MobiDB-lite"/>
    </source>
</evidence>